<protein>
    <submittedName>
        <fullName evidence="2">Uncharacterized protein</fullName>
    </submittedName>
</protein>
<feature type="region of interest" description="Disordered" evidence="1">
    <location>
        <begin position="42"/>
        <end position="79"/>
    </location>
</feature>
<name>A0A9X2PXL8_9BACT</name>
<sequence>MKSKLTLRLDDGLKERAKQLAEERGASVSKIVEDYFRLLLHDPSGGDSRAESASGKNAVPDDLPPRTRQMVDALGPAKTDLDLDEDTEAWVDAMHEKHK</sequence>
<dbReference type="RefSeq" id="WP_183957520.1">
    <property type="nucleotide sequence ID" value="NZ_JACIFC010000013.1"/>
</dbReference>
<evidence type="ECO:0000313" key="2">
    <source>
        <dbReference type="EMBL" id="MCS3678802.1"/>
    </source>
</evidence>
<dbReference type="CDD" id="cd21631">
    <property type="entry name" value="RHH_CopG_NikR-like"/>
    <property type="match status" value="1"/>
</dbReference>
<dbReference type="InterPro" id="IPR010985">
    <property type="entry name" value="Ribbon_hlx_hlx"/>
</dbReference>
<comment type="caution">
    <text evidence="2">The sequence shown here is derived from an EMBL/GenBank/DDBJ whole genome shotgun (WGS) entry which is preliminary data.</text>
</comment>
<dbReference type="EMBL" id="JANUAU010000009">
    <property type="protein sequence ID" value="MCS3678802.1"/>
    <property type="molecule type" value="Genomic_DNA"/>
</dbReference>
<proteinExistence type="predicted"/>
<accession>A0A9X2PXL8</accession>
<dbReference type="GO" id="GO:0006355">
    <property type="term" value="P:regulation of DNA-templated transcription"/>
    <property type="evidence" value="ECO:0007669"/>
    <property type="project" value="InterPro"/>
</dbReference>
<dbReference type="InterPro" id="IPR045944">
    <property type="entry name" value="DUF6364"/>
</dbReference>
<dbReference type="Proteomes" id="UP001155027">
    <property type="component" value="Unassembled WGS sequence"/>
</dbReference>
<organism evidence="2 3">
    <name type="scientific">Salinibacter ruber</name>
    <dbReference type="NCBI Taxonomy" id="146919"/>
    <lineage>
        <taxon>Bacteria</taxon>
        <taxon>Pseudomonadati</taxon>
        <taxon>Rhodothermota</taxon>
        <taxon>Rhodothermia</taxon>
        <taxon>Rhodothermales</taxon>
        <taxon>Salinibacteraceae</taxon>
        <taxon>Salinibacter</taxon>
    </lineage>
</organism>
<dbReference type="SUPFAM" id="SSF47598">
    <property type="entry name" value="Ribbon-helix-helix"/>
    <property type="match status" value="1"/>
</dbReference>
<evidence type="ECO:0000313" key="3">
    <source>
        <dbReference type="Proteomes" id="UP001155027"/>
    </source>
</evidence>
<dbReference type="AlphaFoldDB" id="A0A9X2PXL8"/>
<reference evidence="2" key="1">
    <citation type="submission" date="2022-08" db="EMBL/GenBank/DDBJ databases">
        <title>Genomic Encyclopedia of Type Strains, Phase V (KMG-V): Genome sequencing to study the core and pangenomes of soil and plant-associated prokaryotes.</title>
        <authorList>
            <person name="Whitman W."/>
        </authorList>
    </citation>
    <scope>NUCLEOTIDE SEQUENCE</scope>
    <source>
        <strain evidence="2">0</strain>
    </source>
</reference>
<evidence type="ECO:0000256" key="1">
    <source>
        <dbReference type="SAM" id="MobiDB-lite"/>
    </source>
</evidence>
<dbReference type="Pfam" id="PF19891">
    <property type="entry name" value="DUF6364"/>
    <property type="match status" value="1"/>
</dbReference>
<gene>
    <name evidence="2" type="ORF">GGP71_002743</name>
</gene>